<dbReference type="Gene3D" id="3.90.550.10">
    <property type="entry name" value="Spore Coat Polysaccharide Biosynthesis Protein SpsA, Chain A"/>
    <property type="match status" value="1"/>
</dbReference>
<dbReference type="InterPro" id="IPR050065">
    <property type="entry name" value="GlmU-like"/>
</dbReference>
<evidence type="ECO:0000313" key="4">
    <source>
        <dbReference type="EMBL" id="HIQ29965.1"/>
    </source>
</evidence>
<keyword evidence="1" id="KW-0808">Transferase</keyword>
<comment type="caution">
    <text evidence="4">The sequence shown here is derived from an EMBL/GenBank/DDBJ whole genome shotgun (WGS) entry which is preliminary data.</text>
</comment>
<feature type="domain" description="Nucleotidyl transferase" evidence="3">
    <location>
        <begin position="15"/>
        <end position="246"/>
    </location>
</feature>
<dbReference type="PANTHER" id="PTHR43584:SF8">
    <property type="entry name" value="N-ACETYLMURAMATE ALPHA-1-PHOSPHATE URIDYLYLTRANSFERASE"/>
    <property type="match status" value="1"/>
</dbReference>
<dbReference type="Proteomes" id="UP000608579">
    <property type="component" value="Unassembled WGS sequence"/>
</dbReference>
<gene>
    <name evidence="4" type="ORF">EYH45_05310</name>
</gene>
<reference evidence="4" key="1">
    <citation type="journal article" date="2020" name="ISME J.">
        <title>Gammaproteobacteria mediating utilization of methyl-, sulfur- and petroleum organic compounds in deep ocean hydrothermal plumes.</title>
        <authorList>
            <person name="Zhou Z."/>
            <person name="Liu Y."/>
            <person name="Pan J."/>
            <person name="Cron B.R."/>
            <person name="Toner B.M."/>
            <person name="Anantharaman K."/>
            <person name="Breier J.A."/>
            <person name="Dick G.J."/>
            <person name="Li M."/>
        </authorList>
    </citation>
    <scope>NUCLEOTIDE SEQUENCE</scope>
    <source>
        <strain evidence="4">SZUA-1515</strain>
    </source>
</reference>
<evidence type="ECO:0000256" key="2">
    <source>
        <dbReference type="ARBA" id="ARBA00022695"/>
    </source>
</evidence>
<organism evidence="4 5">
    <name type="scientific">Caldiarchaeum subterraneum</name>
    <dbReference type="NCBI Taxonomy" id="311458"/>
    <lineage>
        <taxon>Archaea</taxon>
        <taxon>Nitrososphaerota</taxon>
        <taxon>Candidatus Caldarchaeales</taxon>
        <taxon>Candidatus Caldarchaeaceae</taxon>
        <taxon>Candidatus Caldarchaeum</taxon>
    </lineage>
</organism>
<sequence>MFLALVRQEGELRMKAIILAAGEGTRIRPLSLFRPKPLLPVAGEPLITRIVKTLIESKQIEEIAVVIGYLGDKLKKELQKNIRSQSLVFIEQKEQKGTGDAVAVCSRFLSGERDFLIVYGDVTLTREALDNLMNFYRRGAYRGVLLAVERGERGRYGVVEMRGDKLVRIHEKREDVIGPVNSGVYILTSDILPVVENLHPSPRGERELTDAINIISSKGVEVGVLLDKGDWWFDIGRVDEYLRANSYFMKLELGKNIELCSNNIIIGNGATLEGPCKIGQGT</sequence>
<dbReference type="InterPro" id="IPR029044">
    <property type="entry name" value="Nucleotide-diphossugar_trans"/>
</dbReference>
<evidence type="ECO:0000313" key="5">
    <source>
        <dbReference type="Proteomes" id="UP000608579"/>
    </source>
</evidence>
<dbReference type="PANTHER" id="PTHR43584">
    <property type="entry name" value="NUCLEOTIDYL TRANSFERASE"/>
    <property type="match status" value="1"/>
</dbReference>
<feature type="non-terminal residue" evidence="4">
    <location>
        <position position="282"/>
    </location>
</feature>
<dbReference type="GO" id="GO:0016779">
    <property type="term" value="F:nucleotidyltransferase activity"/>
    <property type="evidence" value="ECO:0007669"/>
    <property type="project" value="UniProtKB-KW"/>
</dbReference>
<accession>A0A832ZW44</accession>
<dbReference type="AlphaFoldDB" id="A0A832ZW44"/>
<dbReference type="SUPFAM" id="SSF53448">
    <property type="entry name" value="Nucleotide-diphospho-sugar transferases"/>
    <property type="match status" value="1"/>
</dbReference>
<dbReference type="EMBL" id="DQVM01000104">
    <property type="protein sequence ID" value="HIQ29965.1"/>
    <property type="molecule type" value="Genomic_DNA"/>
</dbReference>
<proteinExistence type="predicted"/>
<evidence type="ECO:0000256" key="1">
    <source>
        <dbReference type="ARBA" id="ARBA00022679"/>
    </source>
</evidence>
<evidence type="ECO:0000259" key="3">
    <source>
        <dbReference type="Pfam" id="PF00483"/>
    </source>
</evidence>
<dbReference type="InterPro" id="IPR005835">
    <property type="entry name" value="NTP_transferase_dom"/>
</dbReference>
<keyword evidence="2" id="KW-0548">Nucleotidyltransferase</keyword>
<dbReference type="Pfam" id="PF00483">
    <property type="entry name" value="NTP_transferase"/>
    <property type="match status" value="1"/>
</dbReference>
<name>A0A832ZW44_CALS0</name>
<protein>
    <recommendedName>
        <fullName evidence="3">Nucleotidyl transferase domain-containing protein</fullName>
    </recommendedName>
</protein>